<organism evidence="2 3">
    <name type="scientific">Emydomyces testavorans</name>
    <dbReference type="NCBI Taxonomy" id="2070801"/>
    <lineage>
        <taxon>Eukaryota</taxon>
        <taxon>Fungi</taxon>
        <taxon>Dikarya</taxon>
        <taxon>Ascomycota</taxon>
        <taxon>Pezizomycotina</taxon>
        <taxon>Eurotiomycetes</taxon>
        <taxon>Eurotiomycetidae</taxon>
        <taxon>Onygenales</taxon>
        <taxon>Nannizziopsiaceae</taxon>
        <taxon>Emydomyces</taxon>
    </lineage>
</organism>
<evidence type="ECO:0000256" key="1">
    <source>
        <dbReference type="SAM" id="SignalP"/>
    </source>
</evidence>
<dbReference type="SUPFAM" id="SSF56973">
    <property type="entry name" value="Aerolisin/ETX pore-forming domain"/>
    <property type="match status" value="1"/>
</dbReference>
<feature type="chain" id="PRO_5041979191" description="Lipocalin" evidence="1">
    <location>
        <begin position="19"/>
        <end position="257"/>
    </location>
</feature>
<accession>A0AAF0IM19</accession>
<sequence>MFSILILLIVSLATHVYGNVVSNKAAVDRLISRIKSSVTVDLKNPPFYNTNIERKPDCLAITPFSSRGTTEFSHRHFLKSIKELNVLHTVNVERYQDNLTKNPSVLRITTSTAKTQSTTSGWTVGGKLSLGGGDTTKGSLELSAAYSKSGTNSNTHTTSVEHTITCNPGYECSIETWTFYAEIKGTCELRMRFGSNGKEDMCEAMKKGDSRVLCDQFKPLRQQYCAKPRMHSCDVTIPLADATGKPVTRIVGRSEKL</sequence>
<protein>
    <recommendedName>
        <fullName evidence="4">Lipocalin</fullName>
    </recommendedName>
</protein>
<gene>
    <name evidence="2" type="ORF">PRK78_006791</name>
</gene>
<feature type="signal peptide" evidence="1">
    <location>
        <begin position="1"/>
        <end position="18"/>
    </location>
</feature>
<reference evidence="2" key="1">
    <citation type="submission" date="2023-03" db="EMBL/GenBank/DDBJ databases">
        <title>Emydomyces testavorans Genome Sequence.</title>
        <authorList>
            <person name="Hoyer L."/>
        </authorList>
    </citation>
    <scope>NUCLEOTIDE SEQUENCE</scope>
    <source>
        <strain evidence="2">16-2883</strain>
    </source>
</reference>
<evidence type="ECO:0008006" key="4">
    <source>
        <dbReference type="Google" id="ProtNLM"/>
    </source>
</evidence>
<dbReference type="AlphaFoldDB" id="A0AAF0IM19"/>
<name>A0AAF0IM19_9EURO</name>
<keyword evidence="3" id="KW-1185">Reference proteome</keyword>
<keyword evidence="1" id="KW-0732">Signal</keyword>
<dbReference type="EMBL" id="CP120630">
    <property type="protein sequence ID" value="WEW61301.1"/>
    <property type="molecule type" value="Genomic_DNA"/>
</dbReference>
<dbReference type="Gene3D" id="2.170.15.10">
    <property type="entry name" value="Proaerolysin, chain A, domain 3"/>
    <property type="match status" value="1"/>
</dbReference>
<proteinExistence type="predicted"/>
<evidence type="ECO:0000313" key="2">
    <source>
        <dbReference type="EMBL" id="WEW61301.1"/>
    </source>
</evidence>
<dbReference type="Proteomes" id="UP001219355">
    <property type="component" value="Chromosome 4"/>
</dbReference>
<evidence type="ECO:0000313" key="3">
    <source>
        <dbReference type="Proteomes" id="UP001219355"/>
    </source>
</evidence>